<sequence length="405" mass="42646">MREDQEVPDDGVLTAPIRMPGGAPVAADEPAQRAASTVPAPVRAFGQDVERLAGLVAQLVESAGVLGVRLDGEVSDVLAGAEKAFAEARDARREAAQADVLASEAEARAEAARLEAVAAQEELVEGLAAAQASIIAAQESEANAWKEAGAHQQARATSANEAAHAEGLRKRAEAAWSTEHQARNDAERERDALAARLSNDQASLAAAKSDLSDVRAELADVRAELSEARAKLEAASETERRLRAELSVVQGEVAGLSVERDAATARAADLAARAERAEQLADTADARIDGERARADRAEERADAAEIRIERDAATVRALQDTLRAALDLPSMEDLDDGRGVRIGDVGAVTVQPGGLVGVDQVPELMDGELAGRFARAILAVRVHQATRRAIDDPPAEPEEARPEE</sequence>
<dbReference type="Proteomes" id="UP000529783">
    <property type="component" value="Unassembled WGS sequence"/>
</dbReference>
<dbReference type="EMBL" id="JACCBA010000001">
    <property type="protein sequence ID" value="NYD47690.1"/>
    <property type="molecule type" value="Genomic_DNA"/>
</dbReference>
<feature type="region of interest" description="Disordered" evidence="2">
    <location>
        <begin position="386"/>
        <end position="405"/>
    </location>
</feature>
<keyword evidence="1" id="KW-0175">Coiled coil</keyword>
<comment type="caution">
    <text evidence="3">The sequence shown here is derived from an EMBL/GenBank/DDBJ whole genome shotgun (WGS) entry which is preliminary data.</text>
</comment>
<dbReference type="AlphaFoldDB" id="A0A7Y9EIA8"/>
<keyword evidence="4" id="KW-1185">Reference proteome</keyword>
<gene>
    <name evidence="3" type="ORF">BJY14_003673</name>
</gene>
<feature type="region of interest" description="Disordered" evidence="2">
    <location>
        <begin position="149"/>
        <end position="189"/>
    </location>
</feature>
<proteinExistence type="predicted"/>
<evidence type="ECO:0000313" key="3">
    <source>
        <dbReference type="EMBL" id="NYD47690.1"/>
    </source>
</evidence>
<dbReference type="RefSeq" id="WP_179844733.1">
    <property type="nucleotide sequence ID" value="NZ_JACCBA010000001.1"/>
</dbReference>
<feature type="coiled-coil region" evidence="1">
    <location>
        <begin position="78"/>
        <end position="122"/>
    </location>
</feature>
<protein>
    <submittedName>
        <fullName evidence="3">Uncharacterized protein</fullName>
    </submittedName>
</protein>
<feature type="region of interest" description="Disordered" evidence="2">
    <location>
        <begin position="1"/>
        <end position="34"/>
    </location>
</feature>
<reference evidence="3 4" key="1">
    <citation type="submission" date="2020-07" db="EMBL/GenBank/DDBJ databases">
        <title>Sequencing the genomes of 1000 actinobacteria strains.</title>
        <authorList>
            <person name="Klenk H.-P."/>
        </authorList>
    </citation>
    <scope>NUCLEOTIDE SEQUENCE [LARGE SCALE GENOMIC DNA]</scope>
    <source>
        <strain evidence="3 4">DSM 40398</strain>
    </source>
</reference>
<accession>A0A7Y9EIA8</accession>
<organism evidence="3 4">
    <name type="scientific">Actinomadura luteofluorescens</name>
    <dbReference type="NCBI Taxonomy" id="46163"/>
    <lineage>
        <taxon>Bacteria</taxon>
        <taxon>Bacillati</taxon>
        <taxon>Actinomycetota</taxon>
        <taxon>Actinomycetes</taxon>
        <taxon>Streptosporangiales</taxon>
        <taxon>Thermomonosporaceae</taxon>
        <taxon>Actinomadura</taxon>
    </lineage>
</organism>
<feature type="compositionally biased region" description="Basic and acidic residues" evidence="2">
    <location>
        <begin position="163"/>
        <end position="173"/>
    </location>
</feature>
<name>A0A7Y9EIA8_9ACTN</name>
<dbReference type="Gene3D" id="1.10.287.1490">
    <property type="match status" value="1"/>
</dbReference>
<evidence type="ECO:0000256" key="2">
    <source>
        <dbReference type="SAM" id="MobiDB-lite"/>
    </source>
</evidence>
<feature type="compositionally biased region" description="Basic and acidic residues" evidence="2">
    <location>
        <begin position="180"/>
        <end position="189"/>
    </location>
</feature>
<evidence type="ECO:0000313" key="4">
    <source>
        <dbReference type="Proteomes" id="UP000529783"/>
    </source>
</evidence>
<evidence type="ECO:0000256" key="1">
    <source>
        <dbReference type="SAM" id="Coils"/>
    </source>
</evidence>